<feature type="transmembrane region" description="Helical" evidence="2">
    <location>
        <begin position="403"/>
        <end position="425"/>
    </location>
</feature>
<feature type="transmembrane region" description="Helical" evidence="2">
    <location>
        <begin position="330"/>
        <end position="351"/>
    </location>
</feature>
<keyword evidence="2" id="KW-1133">Transmembrane helix</keyword>
<dbReference type="EMBL" id="BMTL01000016">
    <property type="protein sequence ID" value="GGR97078.1"/>
    <property type="molecule type" value="Genomic_DNA"/>
</dbReference>
<dbReference type="RefSeq" id="WP_190150649.1">
    <property type="nucleotide sequence ID" value="NZ_BMTL01000016.1"/>
</dbReference>
<feature type="transmembrane region" description="Helical" evidence="2">
    <location>
        <begin position="135"/>
        <end position="157"/>
    </location>
</feature>
<feature type="transmembrane region" description="Helical" evidence="2">
    <location>
        <begin position="28"/>
        <end position="55"/>
    </location>
</feature>
<feature type="compositionally biased region" description="Basic and acidic residues" evidence="1">
    <location>
        <begin position="437"/>
        <end position="458"/>
    </location>
</feature>
<evidence type="ECO:0008006" key="5">
    <source>
        <dbReference type="Google" id="ProtNLM"/>
    </source>
</evidence>
<proteinExistence type="predicted"/>
<feature type="transmembrane region" description="Helical" evidence="2">
    <location>
        <begin position="96"/>
        <end position="115"/>
    </location>
</feature>
<evidence type="ECO:0000313" key="3">
    <source>
        <dbReference type="EMBL" id="GGR97078.1"/>
    </source>
</evidence>
<accession>A0A918FXX7</accession>
<protein>
    <recommendedName>
        <fullName evidence="5">Integral membrane protein</fullName>
    </recommendedName>
</protein>
<organism evidence="3 4">
    <name type="scientific">Streptomyces humidus</name>
    <dbReference type="NCBI Taxonomy" id="52259"/>
    <lineage>
        <taxon>Bacteria</taxon>
        <taxon>Bacillati</taxon>
        <taxon>Actinomycetota</taxon>
        <taxon>Actinomycetes</taxon>
        <taxon>Kitasatosporales</taxon>
        <taxon>Streptomycetaceae</taxon>
        <taxon>Streptomyces</taxon>
    </lineage>
</organism>
<feature type="region of interest" description="Disordered" evidence="1">
    <location>
        <begin position="515"/>
        <end position="576"/>
    </location>
</feature>
<evidence type="ECO:0000313" key="4">
    <source>
        <dbReference type="Proteomes" id="UP000606194"/>
    </source>
</evidence>
<dbReference type="Proteomes" id="UP000606194">
    <property type="component" value="Unassembled WGS sequence"/>
</dbReference>
<feature type="transmembrane region" description="Helical" evidence="2">
    <location>
        <begin position="164"/>
        <end position="185"/>
    </location>
</feature>
<feature type="transmembrane region" description="Helical" evidence="2">
    <location>
        <begin position="67"/>
        <end position="84"/>
    </location>
</feature>
<feature type="transmembrane region" description="Helical" evidence="2">
    <location>
        <begin position="267"/>
        <end position="289"/>
    </location>
</feature>
<sequence length="576" mass="57397">MAVVIQMTARRLSLSPLLTRMRDRSPGLAAGFLGGVLAAGLGLGSFAMLVMVLWISSPYPDSGPGGALHVAAALWLLAHGVELVRVDTLSGVPAPVGVTPLLLLALPVWLVRRAARDAAEGGGGGSGGALVSGGAAWAGVVAGYLAVGSGVACYAAAGGALLPSWGWTAVCVPAVAVSAAGAGVWSARGCPHEYVDGALALLPRGLRRLFFGEDGRERLGAAGRAAGVGATVLVGGGALLVAVSSVWHLGSARAALLQLTEGWSGRFAVLLLCVALVPNAAVWGAAYALGPGYALGVGHVVAPLSSAPAPLLPPFPLLAAVPEAGGGTPWYWATGVVPFVAAVTVGVFVAATKGAAGSGWAPGRTTVVVVLAGVGCGVLMGALAGMAGGPLGVAALARFGPVWWQVGGAVVVWIVGLGVPVALTVRGWRWWRERRAPEGRPANPRESRESRESREPREPWGSGGAGATELYDFSVFEEGGARLAGAPGELVEPVPPFGAVERAGLAEAVAPAEPVPPAARAGSVPGVEPVPPAVSVAPAAPAESVDREGDREVGRAVSRETGADATGGEDAAGPVR</sequence>
<evidence type="ECO:0000256" key="2">
    <source>
        <dbReference type="SAM" id="Phobius"/>
    </source>
</evidence>
<dbReference type="AlphaFoldDB" id="A0A918FXX7"/>
<keyword evidence="4" id="KW-1185">Reference proteome</keyword>
<feature type="compositionally biased region" description="Low complexity" evidence="1">
    <location>
        <begin position="563"/>
        <end position="576"/>
    </location>
</feature>
<name>A0A918FXX7_9ACTN</name>
<dbReference type="InterPro" id="IPR045931">
    <property type="entry name" value="DUF6350"/>
</dbReference>
<feature type="compositionally biased region" description="Low complexity" evidence="1">
    <location>
        <begin position="515"/>
        <end position="543"/>
    </location>
</feature>
<comment type="caution">
    <text evidence="3">The sequence shown here is derived from an EMBL/GenBank/DDBJ whole genome shotgun (WGS) entry which is preliminary data.</text>
</comment>
<reference evidence="3" key="2">
    <citation type="submission" date="2020-09" db="EMBL/GenBank/DDBJ databases">
        <authorList>
            <person name="Sun Q."/>
            <person name="Ohkuma M."/>
        </authorList>
    </citation>
    <scope>NUCLEOTIDE SEQUENCE</scope>
    <source>
        <strain evidence="3">JCM 4386</strain>
    </source>
</reference>
<feature type="compositionally biased region" description="Basic and acidic residues" evidence="1">
    <location>
        <begin position="544"/>
        <end position="562"/>
    </location>
</feature>
<dbReference type="Pfam" id="PF19877">
    <property type="entry name" value="DUF6350"/>
    <property type="match status" value="1"/>
</dbReference>
<gene>
    <name evidence="3" type="ORF">GCM10010269_39850</name>
</gene>
<feature type="transmembrane region" description="Helical" evidence="2">
    <location>
        <begin position="363"/>
        <end position="383"/>
    </location>
</feature>
<reference evidence="3" key="1">
    <citation type="journal article" date="2014" name="Int. J. Syst. Evol. Microbiol.">
        <title>Complete genome sequence of Corynebacterium casei LMG S-19264T (=DSM 44701T), isolated from a smear-ripened cheese.</title>
        <authorList>
            <consortium name="US DOE Joint Genome Institute (JGI-PGF)"/>
            <person name="Walter F."/>
            <person name="Albersmeier A."/>
            <person name="Kalinowski J."/>
            <person name="Ruckert C."/>
        </authorList>
    </citation>
    <scope>NUCLEOTIDE SEQUENCE</scope>
    <source>
        <strain evidence="3">JCM 4386</strain>
    </source>
</reference>
<evidence type="ECO:0000256" key="1">
    <source>
        <dbReference type="SAM" id="MobiDB-lite"/>
    </source>
</evidence>
<feature type="transmembrane region" description="Helical" evidence="2">
    <location>
        <begin position="225"/>
        <end position="247"/>
    </location>
</feature>
<keyword evidence="2" id="KW-0472">Membrane</keyword>
<feature type="region of interest" description="Disordered" evidence="1">
    <location>
        <begin position="437"/>
        <end position="466"/>
    </location>
</feature>
<keyword evidence="2" id="KW-0812">Transmembrane</keyword>